<protein>
    <recommendedName>
        <fullName evidence="1">2-Component system ADP-ribosyltransferase domain-containing protein</fullName>
    </recommendedName>
</protein>
<feature type="domain" description="2-Component system ADP-ribosyltransferase" evidence="1">
    <location>
        <begin position="6"/>
        <end position="124"/>
    </location>
</feature>
<proteinExistence type="predicted"/>
<organism evidence="2 3">
    <name type="scientific">Mucilaginibacter terrae</name>
    <dbReference type="NCBI Taxonomy" id="1955052"/>
    <lineage>
        <taxon>Bacteria</taxon>
        <taxon>Pseudomonadati</taxon>
        <taxon>Bacteroidota</taxon>
        <taxon>Sphingobacteriia</taxon>
        <taxon>Sphingobacteriales</taxon>
        <taxon>Sphingobacteriaceae</taxon>
        <taxon>Mucilaginibacter</taxon>
    </lineage>
</organism>
<gene>
    <name evidence="2" type="ORF">QE417_003360</name>
</gene>
<dbReference type="EMBL" id="JAVLVU010000001">
    <property type="protein sequence ID" value="MDT3404288.1"/>
    <property type="molecule type" value="Genomic_DNA"/>
</dbReference>
<name>A0ABU3GWZ4_9SPHI</name>
<dbReference type="RefSeq" id="WP_311951619.1">
    <property type="nucleotide sequence ID" value="NZ_JAVLVU010000001.1"/>
</dbReference>
<sequence>MEKSSYFIPTNSTILPVYFGSGIIMPSGHYKGFSDSFQNISNGAIVISEDRWLPGSNCSLEVILTSQEIQKLIPAKECNGLYILAAALPISRIKHIFFSENEQMDNTIWNIDSGTAFIPRNIVSSEKSREITLHNKVIKIDNNEEFLGDDLLKKARQFDILLGGFAFMKVSADQDVNYPHNYFSTLSFFNTLIKDQIKYAEETKKLEFDYSYAGLFTENSEWKFWKPYIFREIYDKDLEDIAKIQGVKLEKKLGQIKLDSVNTDSILFDLILLNTYGENKKKGLDDLFSFFEKANLSNRKQEEISLLFGVHIGYSKLRNSYNVNGRPIATKFKLESQLDYITIESLFQYVFNNNGDKSLVIKDLNYLTPVLPKPLTETDNPNLTTYRILDTTVITKEKEVRSNEALNSFTEFFTVLATDICSWGNANPIFKADLKVTEKYLIGKFRPLLDDVFHHRIHFEKIASNQKNLQVSYNDKLTIEPKSIVERTVSISIDDEFEQLNFSELKERARKKKLKVPSKLHGSTNDMEELKRLLRNTLSIL</sequence>
<reference evidence="3" key="1">
    <citation type="submission" date="2023-07" db="EMBL/GenBank/DDBJ databases">
        <title>Functional and genomic diversity of the sorghum phyllosphere microbiome.</title>
        <authorList>
            <person name="Shade A."/>
        </authorList>
    </citation>
    <scope>NUCLEOTIDE SEQUENCE [LARGE SCALE GENOMIC DNA]</scope>
    <source>
        <strain evidence="3">SORGH_AS_0422</strain>
    </source>
</reference>
<dbReference type="Pfam" id="PF22546">
    <property type="entry name" value="2CompART"/>
    <property type="match status" value="1"/>
</dbReference>
<dbReference type="InterPro" id="IPR054775">
    <property type="entry name" value="2CompART"/>
</dbReference>
<dbReference type="Proteomes" id="UP001258315">
    <property type="component" value="Unassembled WGS sequence"/>
</dbReference>
<evidence type="ECO:0000313" key="3">
    <source>
        <dbReference type="Proteomes" id="UP001258315"/>
    </source>
</evidence>
<keyword evidence="3" id="KW-1185">Reference proteome</keyword>
<comment type="caution">
    <text evidence="2">The sequence shown here is derived from an EMBL/GenBank/DDBJ whole genome shotgun (WGS) entry which is preliminary data.</text>
</comment>
<evidence type="ECO:0000313" key="2">
    <source>
        <dbReference type="EMBL" id="MDT3404288.1"/>
    </source>
</evidence>
<evidence type="ECO:0000259" key="1">
    <source>
        <dbReference type="Pfam" id="PF22546"/>
    </source>
</evidence>
<accession>A0ABU3GWZ4</accession>